<keyword evidence="5 10" id="KW-0547">Nucleotide-binding</keyword>
<dbReference type="InterPro" id="IPR017441">
    <property type="entry name" value="Protein_kinase_ATP_BS"/>
</dbReference>
<name>A0A6V7QLD5_ANACO</name>
<dbReference type="GO" id="GO:0005886">
    <property type="term" value="C:plasma membrane"/>
    <property type="evidence" value="ECO:0007669"/>
    <property type="project" value="UniProtKB-SubCell"/>
</dbReference>
<dbReference type="EMBL" id="LR862137">
    <property type="protein sequence ID" value="CAD1843949.1"/>
    <property type="molecule type" value="Genomic_DNA"/>
</dbReference>
<dbReference type="SUPFAM" id="SSF52058">
    <property type="entry name" value="L domain-like"/>
    <property type="match status" value="1"/>
</dbReference>
<dbReference type="PROSITE" id="PS00107">
    <property type="entry name" value="PROTEIN_KINASE_ATP"/>
    <property type="match status" value="1"/>
</dbReference>
<sequence length="148" mass="16261">MLDLGKNSLTGEIPPQIGDLLVLQVLNLSHNELSGRVPSSLINMISLTLIDLSYRATLLFCKRGKHVGHEPILEVNQSTFSVWNFNGKIAYGDIITATENFSDDYCIGSGAYGKVYRATLPTQETVAVKRLQPLEEESSKTQTTSGMK</sequence>
<dbReference type="Gene3D" id="3.80.10.10">
    <property type="entry name" value="Ribonuclease Inhibitor"/>
    <property type="match status" value="1"/>
</dbReference>
<comment type="catalytic activity">
    <reaction evidence="8">
        <text>L-threonyl-[protein] + ATP = O-phospho-L-threonyl-[protein] + ADP + H(+)</text>
        <dbReference type="Rhea" id="RHEA:46608"/>
        <dbReference type="Rhea" id="RHEA-COMP:11060"/>
        <dbReference type="Rhea" id="RHEA-COMP:11605"/>
        <dbReference type="ChEBI" id="CHEBI:15378"/>
        <dbReference type="ChEBI" id="CHEBI:30013"/>
        <dbReference type="ChEBI" id="CHEBI:30616"/>
        <dbReference type="ChEBI" id="CHEBI:61977"/>
        <dbReference type="ChEBI" id="CHEBI:456216"/>
        <dbReference type="EC" id="2.7.11.1"/>
    </reaction>
</comment>
<dbReference type="PANTHER" id="PTHR48005">
    <property type="entry name" value="LEUCINE RICH REPEAT KINASE 2"/>
    <property type="match status" value="1"/>
</dbReference>
<dbReference type="EC" id="2.7.11.1" evidence="2"/>
<evidence type="ECO:0000256" key="1">
    <source>
        <dbReference type="ARBA" id="ARBA00004162"/>
    </source>
</evidence>
<dbReference type="Gene3D" id="3.30.200.20">
    <property type="entry name" value="Phosphorylase Kinase, domain 1"/>
    <property type="match status" value="1"/>
</dbReference>
<dbReference type="InterPro" id="IPR001611">
    <property type="entry name" value="Leu-rich_rpt"/>
</dbReference>
<evidence type="ECO:0000256" key="7">
    <source>
        <dbReference type="ARBA" id="ARBA00022840"/>
    </source>
</evidence>
<evidence type="ECO:0000256" key="9">
    <source>
        <dbReference type="ARBA" id="ARBA00048679"/>
    </source>
</evidence>
<dbReference type="InterPro" id="IPR051420">
    <property type="entry name" value="Ser_Thr_Kinases_DiverseReg"/>
</dbReference>
<evidence type="ECO:0000256" key="2">
    <source>
        <dbReference type="ARBA" id="ARBA00012513"/>
    </source>
</evidence>
<organism evidence="11">
    <name type="scientific">Ananas comosus var. bracteatus</name>
    <name type="common">red pineapple</name>
    <dbReference type="NCBI Taxonomy" id="296719"/>
    <lineage>
        <taxon>Eukaryota</taxon>
        <taxon>Viridiplantae</taxon>
        <taxon>Streptophyta</taxon>
        <taxon>Embryophyta</taxon>
        <taxon>Tracheophyta</taxon>
        <taxon>Spermatophyta</taxon>
        <taxon>Magnoliopsida</taxon>
        <taxon>Liliopsida</taxon>
        <taxon>Poales</taxon>
        <taxon>Bromeliaceae</taxon>
        <taxon>Bromelioideae</taxon>
        <taxon>Ananas</taxon>
    </lineage>
</organism>
<keyword evidence="7 10" id="KW-0067">ATP-binding</keyword>
<evidence type="ECO:0000256" key="10">
    <source>
        <dbReference type="PROSITE-ProRule" id="PRU10141"/>
    </source>
</evidence>
<evidence type="ECO:0000256" key="5">
    <source>
        <dbReference type="ARBA" id="ARBA00022741"/>
    </source>
</evidence>
<dbReference type="PANTHER" id="PTHR48005:SF70">
    <property type="entry name" value="MDIS1-INTERACTING RECEPTOR LIKE KINASE 2-LIKE"/>
    <property type="match status" value="1"/>
</dbReference>
<comment type="catalytic activity">
    <reaction evidence="9">
        <text>L-seryl-[protein] + ATP = O-phospho-L-seryl-[protein] + ADP + H(+)</text>
        <dbReference type="Rhea" id="RHEA:17989"/>
        <dbReference type="Rhea" id="RHEA-COMP:9863"/>
        <dbReference type="Rhea" id="RHEA-COMP:11604"/>
        <dbReference type="ChEBI" id="CHEBI:15378"/>
        <dbReference type="ChEBI" id="CHEBI:29999"/>
        <dbReference type="ChEBI" id="CHEBI:30616"/>
        <dbReference type="ChEBI" id="CHEBI:83421"/>
        <dbReference type="ChEBI" id="CHEBI:456216"/>
        <dbReference type="EC" id="2.7.11.1"/>
    </reaction>
</comment>
<keyword evidence="4" id="KW-0808">Transferase</keyword>
<accession>A0A6V7QLD5</accession>
<dbReference type="InterPro" id="IPR032675">
    <property type="entry name" value="LRR_dom_sf"/>
</dbReference>
<dbReference type="GO" id="GO:0004674">
    <property type="term" value="F:protein serine/threonine kinase activity"/>
    <property type="evidence" value="ECO:0007669"/>
    <property type="project" value="UniProtKB-KW"/>
</dbReference>
<dbReference type="InterPro" id="IPR011009">
    <property type="entry name" value="Kinase-like_dom_sf"/>
</dbReference>
<dbReference type="GO" id="GO:0005524">
    <property type="term" value="F:ATP binding"/>
    <property type="evidence" value="ECO:0007669"/>
    <property type="project" value="UniProtKB-UniRule"/>
</dbReference>
<evidence type="ECO:0000256" key="6">
    <source>
        <dbReference type="ARBA" id="ARBA00022777"/>
    </source>
</evidence>
<evidence type="ECO:0000256" key="8">
    <source>
        <dbReference type="ARBA" id="ARBA00047899"/>
    </source>
</evidence>
<protein>
    <recommendedName>
        <fullName evidence="2">non-specific serine/threonine protein kinase</fullName>
        <ecNumber evidence="2">2.7.11.1</ecNumber>
    </recommendedName>
</protein>
<evidence type="ECO:0000256" key="3">
    <source>
        <dbReference type="ARBA" id="ARBA00022527"/>
    </source>
</evidence>
<comment type="subcellular location">
    <subcellularLocation>
        <location evidence="1">Cell membrane</location>
        <topology evidence="1">Single-pass membrane protein</topology>
    </subcellularLocation>
</comment>
<keyword evidence="6" id="KW-0418">Kinase</keyword>
<gene>
    <name evidence="11" type="ORF">CB5_LOCUS27160</name>
</gene>
<reference evidence="11" key="1">
    <citation type="submission" date="2020-07" db="EMBL/GenBank/DDBJ databases">
        <authorList>
            <person name="Lin J."/>
        </authorList>
    </citation>
    <scope>NUCLEOTIDE SEQUENCE</scope>
</reference>
<feature type="binding site" evidence="10">
    <location>
        <position position="129"/>
    </location>
    <ligand>
        <name>ATP</name>
        <dbReference type="ChEBI" id="CHEBI:30616"/>
    </ligand>
</feature>
<dbReference type="Pfam" id="PF00560">
    <property type="entry name" value="LRR_1"/>
    <property type="match status" value="2"/>
</dbReference>
<proteinExistence type="predicted"/>
<evidence type="ECO:0000313" key="11">
    <source>
        <dbReference type="EMBL" id="CAD1843949.1"/>
    </source>
</evidence>
<dbReference type="SUPFAM" id="SSF56112">
    <property type="entry name" value="Protein kinase-like (PK-like)"/>
    <property type="match status" value="1"/>
</dbReference>
<dbReference type="AlphaFoldDB" id="A0A6V7QLD5"/>
<evidence type="ECO:0000256" key="4">
    <source>
        <dbReference type="ARBA" id="ARBA00022679"/>
    </source>
</evidence>
<keyword evidence="3" id="KW-0723">Serine/threonine-protein kinase</keyword>